<dbReference type="GO" id="GO:0003677">
    <property type="term" value="F:DNA binding"/>
    <property type="evidence" value="ECO:0007669"/>
    <property type="project" value="InterPro"/>
</dbReference>
<dbReference type="GO" id="GO:0006351">
    <property type="term" value="P:DNA-templated transcription"/>
    <property type="evidence" value="ECO:0007669"/>
    <property type="project" value="InterPro"/>
</dbReference>
<dbReference type="OrthoDB" id="103819at2759"/>
<dbReference type="PANTHER" id="PTHR46910:SF5">
    <property type="entry name" value="ZN(II)2CYS6 TRANSCRIPTION FACTOR (EUROFUNG)"/>
    <property type="match status" value="1"/>
</dbReference>
<reference evidence="6" key="1">
    <citation type="submission" date="2011-11" db="EMBL/GenBank/DDBJ databases">
        <title>The Genome Sequence of Fusarium oxysporum PHW808.</title>
        <authorList>
            <consortium name="The Broad Institute Genome Sequencing Platform"/>
            <person name="Ma L.-J."/>
            <person name="Gale L.R."/>
            <person name="Schwartz D.C."/>
            <person name="Zhou S."/>
            <person name="Corby-Kistler H."/>
            <person name="Young S.K."/>
            <person name="Zeng Q."/>
            <person name="Gargeya S."/>
            <person name="Fitzgerald M."/>
            <person name="Haas B."/>
            <person name="Abouelleil A."/>
            <person name="Alvarado L."/>
            <person name="Arachchi H.M."/>
            <person name="Berlin A."/>
            <person name="Brown A."/>
            <person name="Chapman S.B."/>
            <person name="Chen Z."/>
            <person name="Dunbar C."/>
            <person name="Freedman E."/>
            <person name="Gearin G."/>
            <person name="Goldberg J."/>
            <person name="Griggs A."/>
            <person name="Gujja S."/>
            <person name="Heiman D."/>
            <person name="Howarth C."/>
            <person name="Larson L."/>
            <person name="Lui A."/>
            <person name="MacDonald P.J.P."/>
            <person name="Montmayeur A."/>
            <person name="Murphy C."/>
            <person name="Neiman D."/>
            <person name="Pearson M."/>
            <person name="Priest M."/>
            <person name="Roberts A."/>
            <person name="Saif S."/>
            <person name="Shea T."/>
            <person name="Shenoy N."/>
            <person name="Sisk P."/>
            <person name="Stolte C."/>
            <person name="Sykes S."/>
            <person name="Wortman J."/>
            <person name="Nusbaum C."/>
            <person name="Birren B."/>
        </authorList>
    </citation>
    <scope>NUCLEOTIDE SEQUENCE [LARGE SCALE GENOMIC DNA]</scope>
    <source>
        <strain evidence="6">54008</strain>
    </source>
</reference>
<keyword evidence="4" id="KW-0472">Membrane</keyword>
<dbReference type="AlphaFoldDB" id="X0HGB7"/>
<reference evidence="6" key="2">
    <citation type="submission" date="2012-05" db="EMBL/GenBank/DDBJ databases">
        <title>The Genome Annotation of Fusarium oxysporum PHW808.</title>
        <authorList>
            <consortium name="The Broad Institute Genomics Platform"/>
            <person name="Ma L.-J."/>
            <person name="Corby-Kistler H."/>
            <person name="Broz K."/>
            <person name="Gale L.R."/>
            <person name="Jonkers W."/>
            <person name="O'Donnell K."/>
            <person name="Ploetz R."/>
            <person name="Steinberg C."/>
            <person name="Schwartz D.C."/>
            <person name="VanEtten H."/>
            <person name="Zhou S."/>
            <person name="Young S.K."/>
            <person name="Zeng Q."/>
            <person name="Gargeya S."/>
            <person name="Fitzgerald M."/>
            <person name="Abouelleil A."/>
            <person name="Alvarado L."/>
            <person name="Chapman S.B."/>
            <person name="Gainer-Dewar J."/>
            <person name="Goldberg J."/>
            <person name="Griggs A."/>
            <person name="Gujja S."/>
            <person name="Hansen M."/>
            <person name="Howarth C."/>
            <person name="Imamovic A."/>
            <person name="Ireland A."/>
            <person name="Larimer J."/>
            <person name="McCowan C."/>
            <person name="Murphy C."/>
            <person name="Pearson M."/>
            <person name="Poon T.W."/>
            <person name="Priest M."/>
            <person name="Roberts A."/>
            <person name="Saif S."/>
            <person name="Shea T."/>
            <person name="Sykes S."/>
            <person name="Wortman J."/>
            <person name="Nusbaum C."/>
            <person name="Birren B."/>
        </authorList>
    </citation>
    <scope>NUCLEOTIDE SEQUENCE</scope>
    <source>
        <strain evidence="6">54008</strain>
    </source>
</reference>
<dbReference type="Pfam" id="PF00172">
    <property type="entry name" value="Zn_clus"/>
    <property type="match status" value="1"/>
</dbReference>
<dbReference type="PANTHER" id="PTHR46910">
    <property type="entry name" value="TRANSCRIPTION FACTOR PDR1"/>
    <property type="match status" value="1"/>
</dbReference>
<keyword evidence="2" id="KW-0539">Nucleus</keyword>
<dbReference type="PROSITE" id="PS50048">
    <property type="entry name" value="ZN2_CY6_FUNGAL_2"/>
    <property type="match status" value="1"/>
</dbReference>
<dbReference type="CDD" id="cd12148">
    <property type="entry name" value="fungal_TF_MHR"/>
    <property type="match status" value="1"/>
</dbReference>
<name>X0HGB7_FUSOX</name>
<keyword evidence="1" id="KW-0479">Metal-binding</keyword>
<dbReference type="InterPro" id="IPR007219">
    <property type="entry name" value="XnlR_reg_dom"/>
</dbReference>
<evidence type="ECO:0000313" key="6">
    <source>
        <dbReference type="EMBL" id="EXL70775.1"/>
    </source>
</evidence>
<evidence type="ECO:0000256" key="4">
    <source>
        <dbReference type="SAM" id="Phobius"/>
    </source>
</evidence>
<gene>
    <name evidence="6" type="ORF">FOPG_13460</name>
</gene>
<dbReference type="Proteomes" id="UP000030676">
    <property type="component" value="Unassembled WGS sequence"/>
</dbReference>
<organism evidence="6">
    <name type="scientific">Fusarium oxysporum f. sp. conglutinans race 2 54008</name>
    <dbReference type="NCBI Taxonomy" id="1089457"/>
    <lineage>
        <taxon>Eukaryota</taxon>
        <taxon>Fungi</taxon>
        <taxon>Dikarya</taxon>
        <taxon>Ascomycota</taxon>
        <taxon>Pezizomycotina</taxon>
        <taxon>Sordariomycetes</taxon>
        <taxon>Hypocreomycetidae</taxon>
        <taxon>Hypocreales</taxon>
        <taxon>Nectriaceae</taxon>
        <taxon>Fusarium</taxon>
        <taxon>Fusarium oxysporum species complex</taxon>
    </lineage>
</organism>
<dbReference type="InterPro" id="IPR001138">
    <property type="entry name" value="Zn2Cys6_DnaBD"/>
</dbReference>
<dbReference type="PROSITE" id="PS00463">
    <property type="entry name" value="ZN2_CY6_FUNGAL_1"/>
    <property type="match status" value="1"/>
</dbReference>
<evidence type="ECO:0000256" key="3">
    <source>
        <dbReference type="SAM" id="MobiDB-lite"/>
    </source>
</evidence>
<evidence type="ECO:0000256" key="1">
    <source>
        <dbReference type="ARBA" id="ARBA00022723"/>
    </source>
</evidence>
<dbReference type="SMART" id="SM00906">
    <property type="entry name" value="Fungal_trans"/>
    <property type="match status" value="1"/>
</dbReference>
<feature type="region of interest" description="Disordered" evidence="3">
    <location>
        <begin position="104"/>
        <end position="153"/>
    </location>
</feature>
<feature type="transmembrane region" description="Helical" evidence="4">
    <location>
        <begin position="561"/>
        <end position="582"/>
    </location>
</feature>
<dbReference type="CDD" id="cd00067">
    <property type="entry name" value="GAL4"/>
    <property type="match status" value="1"/>
</dbReference>
<accession>X0HGB7</accession>
<keyword evidence="4" id="KW-0812">Transmembrane</keyword>
<evidence type="ECO:0000256" key="2">
    <source>
        <dbReference type="ARBA" id="ARBA00023242"/>
    </source>
</evidence>
<feature type="domain" description="Zn(2)-C6 fungal-type" evidence="5">
    <location>
        <begin position="27"/>
        <end position="59"/>
    </location>
</feature>
<evidence type="ECO:0000259" key="5">
    <source>
        <dbReference type="PROSITE" id="PS50048"/>
    </source>
</evidence>
<dbReference type="InterPro" id="IPR050987">
    <property type="entry name" value="AtrR-like"/>
</dbReference>
<dbReference type="GO" id="GO:0000981">
    <property type="term" value="F:DNA-binding transcription factor activity, RNA polymerase II-specific"/>
    <property type="evidence" value="ECO:0007669"/>
    <property type="project" value="InterPro"/>
</dbReference>
<keyword evidence="4" id="KW-1133">Transmembrane helix</keyword>
<dbReference type="GO" id="GO:0008270">
    <property type="term" value="F:zinc ion binding"/>
    <property type="evidence" value="ECO:0007669"/>
    <property type="project" value="InterPro"/>
</dbReference>
<sequence length="788" mass="87398">MLGPQLPMDSAPPDFDDSTSRRGNLRACDQCRQRKVRCHKASQSTPCDNCHASNLTCSSNGSGLRSRESRTRVLISSQYEKKIDRIDNRLDGIERLLQSLTTGSDAGCSELHRHSTKSNASTISHSEHAVDAPDSLESGPLDSQGPEFEGDSSLAAHTAVASELFIQEVQENSQSSNPAMQTALSSLHEIVSQVNKYSSSQGATFRNAKALPPGGLSELPMPPMQAVLAALHGRNGLSQLHSSVICCFRSIESFTELCLKVYFTYGNFSQADFIIVNVGLYYIFLECSFINSDDATRNEYRTHARLCQCNLETALSNLSLILPRTYEVVEALLLGAMYASEVSRTSLAWLLNSTAITIGQTLGFHRAPSRSSVTIEGNDNRDYQALLFWMGYTMDKGLALRLGYAPIMSEEDINVSESAIDSVHDSWSDILRAWVVHAKLQGRIYTQLYSAAALALPISQRQSRVPALVAEMRTMIAEALQLAAMTGDLDHSCSTTPENYTIRSITVHSNLVNFLGSLTLVYRAGGDLYAEDCLQSAKEAMEMHIRSLEMLDKNSGVRDMYLHWAILYTPFVPFTVIFCHIIKSPDRSDLNLLQRFVQSLQSACELSDPITKFHAVCDTLFNVALRYIEVKTLHQRRAVEETFDKYLNALGLMPSHEDKSDETMENVISGSEVGDWYSIEFRHKVLNGQAFGLIDVSDAPADELYQVPGNGEWVALRLIIDHDGWRTAVARRREQGNPAVWGEAETETIVTARLIGMDKALGWLDQRLFPRDLFHPSPETPASAMHGT</sequence>
<dbReference type="SMART" id="SM00066">
    <property type="entry name" value="GAL4"/>
    <property type="match status" value="1"/>
</dbReference>
<feature type="region of interest" description="Disordered" evidence="3">
    <location>
        <begin position="1"/>
        <end position="22"/>
    </location>
</feature>
<dbReference type="EMBL" id="JH658899">
    <property type="protein sequence ID" value="EXL70775.1"/>
    <property type="molecule type" value="Genomic_DNA"/>
</dbReference>
<proteinExistence type="predicted"/>
<dbReference type="SUPFAM" id="SSF57701">
    <property type="entry name" value="Zn2/Cys6 DNA-binding domain"/>
    <property type="match status" value="1"/>
</dbReference>
<dbReference type="Gene3D" id="4.10.240.10">
    <property type="entry name" value="Zn(2)-C6 fungal-type DNA-binding domain"/>
    <property type="match status" value="1"/>
</dbReference>
<dbReference type="InterPro" id="IPR036864">
    <property type="entry name" value="Zn2-C6_fun-type_DNA-bd_sf"/>
</dbReference>
<dbReference type="Pfam" id="PF04082">
    <property type="entry name" value="Fungal_trans"/>
    <property type="match status" value="1"/>
</dbReference>
<protein>
    <recommendedName>
        <fullName evidence="5">Zn(2)-C6 fungal-type domain-containing protein</fullName>
    </recommendedName>
</protein>
<dbReference type="HOGENOM" id="CLU_009377_1_1_1"/>